<dbReference type="PROSITE" id="PS50995">
    <property type="entry name" value="HTH_MARR_2"/>
    <property type="match status" value="1"/>
</dbReference>
<dbReference type="PANTHER" id="PTHR33164">
    <property type="entry name" value="TRANSCRIPTIONAL REGULATOR, MARR FAMILY"/>
    <property type="match status" value="1"/>
</dbReference>
<reference evidence="2 3" key="1">
    <citation type="submission" date="2018-08" db="EMBL/GenBank/DDBJ databases">
        <title>Achromobacter xylosoxidans Genome sequencing and assembly.</title>
        <authorList>
            <person name="Wang R."/>
            <person name="Rensing C."/>
            <person name="Li Y."/>
        </authorList>
    </citation>
    <scope>NUCLEOTIDE SEQUENCE [LARGE SCALE GENOMIC DNA]</scope>
    <source>
        <strain evidence="2 3">GD003A</strain>
    </source>
</reference>
<dbReference type="Proteomes" id="UP000285324">
    <property type="component" value="Unassembled WGS sequence"/>
</dbReference>
<dbReference type="SMART" id="SM00347">
    <property type="entry name" value="HTH_MARR"/>
    <property type="match status" value="1"/>
</dbReference>
<dbReference type="GO" id="GO:0006950">
    <property type="term" value="P:response to stress"/>
    <property type="evidence" value="ECO:0007669"/>
    <property type="project" value="TreeGrafter"/>
</dbReference>
<dbReference type="SUPFAM" id="SSF46785">
    <property type="entry name" value="Winged helix' DNA-binding domain"/>
    <property type="match status" value="1"/>
</dbReference>
<dbReference type="OrthoDB" id="5511415at2"/>
<dbReference type="InterPro" id="IPR001845">
    <property type="entry name" value="HTH_ArsR_DNA-bd_dom"/>
</dbReference>
<evidence type="ECO:0000259" key="1">
    <source>
        <dbReference type="PROSITE" id="PS50995"/>
    </source>
</evidence>
<evidence type="ECO:0000313" key="3">
    <source>
        <dbReference type="Proteomes" id="UP000285324"/>
    </source>
</evidence>
<name>A0A424W6U6_ALCXX</name>
<dbReference type="InterPro" id="IPR039422">
    <property type="entry name" value="MarR/SlyA-like"/>
</dbReference>
<dbReference type="Pfam" id="PF12802">
    <property type="entry name" value="MarR_2"/>
    <property type="match status" value="1"/>
</dbReference>
<dbReference type="PANTHER" id="PTHR33164:SF43">
    <property type="entry name" value="HTH-TYPE TRANSCRIPTIONAL REPRESSOR YETL"/>
    <property type="match status" value="1"/>
</dbReference>
<dbReference type="Gene3D" id="1.10.10.10">
    <property type="entry name" value="Winged helix-like DNA-binding domain superfamily/Winged helix DNA-binding domain"/>
    <property type="match status" value="1"/>
</dbReference>
<accession>A0A424W6U6</accession>
<dbReference type="RefSeq" id="WP_118933967.1">
    <property type="nucleotide sequence ID" value="NZ_CP061008.1"/>
</dbReference>
<organism evidence="2 3">
    <name type="scientific">Alcaligenes xylosoxydans xylosoxydans</name>
    <name type="common">Achromobacter xylosoxidans</name>
    <dbReference type="NCBI Taxonomy" id="85698"/>
    <lineage>
        <taxon>Bacteria</taxon>
        <taxon>Pseudomonadati</taxon>
        <taxon>Pseudomonadota</taxon>
        <taxon>Betaproteobacteria</taxon>
        <taxon>Burkholderiales</taxon>
        <taxon>Alcaligenaceae</taxon>
        <taxon>Achromobacter</taxon>
    </lineage>
</organism>
<dbReference type="InterPro" id="IPR036388">
    <property type="entry name" value="WH-like_DNA-bd_sf"/>
</dbReference>
<gene>
    <name evidence="2" type="ORF">DY367_25450</name>
</gene>
<sequence>MNPTKEERLTGVILTLFQLNGALLDWGDAFVAPQALTSARWQMLGALALAGQPLSAPQVAAAMGVTRQGAQKQLNLLSEAQLVEVRPNPQHKRSPLYRLTDEGRRVYGAIDARWKERARQLAGGFSAAELETAGRVLAGLLAAHVPAHGEQGHET</sequence>
<dbReference type="SMART" id="SM00418">
    <property type="entry name" value="HTH_ARSR"/>
    <property type="match status" value="1"/>
</dbReference>
<dbReference type="AlphaFoldDB" id="A0A424W6U6"/>
<protein>
    <submittedName>
        <fullName evidence="2">MarR family transcriptional regulator</fullName>
    </submittedName>
</protein>
<dbReference type="InterPro" id="IPR000835">
    <property type="entry name" value="HTH_MarR-typ"/>
</dbReference>
<evidence type="ECO:0000313" key="2">
    <source>
        <dbReference type="EMBL" id="RPJ88918.1"/>
    </source>
</evidence>
<comment type="caution">
    <text evidence="2">The sequence shown here is derived from an EMBL/GenBank/DDBJ whole genome shotgun (WGS) entry which is preliminary data.</text>
</comment>
<dbReference type="EMBL" id="QVXO01000052">
    <property type="protein sequence ID" value="RPJ88918.1"/>
    <property type="molecule type" value="Genomic_DNA"/>
</dbReference>
<proteinExistence type="predicted"/>
<dbReference type="InterPro" id="IPR036390">
    <property type="entry name" value="WH_DNA-bd_sf"/>
</dbReference>
<feature type="domain" description="HTH marR-type" evidence="1">
    <location>
        <begin position="6"/>
        <end position="142"/>
    </location>
</feature>
<dbReference type="GO" id="GO:0003700">
    <property type="term" value="F:DNA-binding transcription factor activity"/>
    <property type="evidence" value="ECO:0007669"/>
    <property type="project" value="InterPro"/>
</dbReference>